<accession>A0A229FWU8</accession>
<dbReference type="AlphaFoldDB" id="A0A229FWU8"/>
<dbReference type="EMBL" id="NJGG01000001">
    <property type="protein sequence ID" value="OXL16465.1"/>
    <property type="molecule type" value="Genomic_DNA"/>
</dbReference>
<keyword evidence="1" id="KW-1133">Transmembrane helix</keyword>
<dbReference type="Proteomes" id="UP000215188">
    <property type="component" value="Unassembled WGS sequence"/>
</dbReference>
<name>A0A229FWU8_9BURK</name>
<keyword evidence="1" id="KW-0472">Membrane</keyword>
<dbReference type="RefSeq" id="WP_089515491.1">
    <property type="nucleotide sequence ID" value="NZ_NJGG01000001.1"/>
</dbReference>
<sequence length="128" mass="14336">MKLKLTSQLLLIDLALQLLPVAYFAFSSPSFAENSLNGPLVQAAFYLFIIWKISGGSNLARYLFLAYALVIFLPLSVLFLMHGSSLGMTLLVLIQLGIKAYCLYQLFFTPTKLAFIKVVDDESEFPKF</sequence>
<organism evidence="2 3">
    <name type="scientific">Polynucleobacter cosmopolitanus</name>
    <dbReference type="NCBI Taxonomy" id="351345"/>
    <lineage>
        <taxon>Bacteria</taxon>
        <taxon>Pseudomonadati</taxon>
        <taxon>Pseudomonadota</taxon>
        <taxon>Betaproteobacteria</taxon>
        <taxon>Burkholderiales</taxon>
        <taxon>Burkholderiaceae</taxon>
        <taxon>Polynucleobacter</taxon>
    </lineage>
</organism>
<keyword evidence="1" id="KW-0812">Transmembrane</keyword>
<protein>
    <submittedName>
        <fullName evidence="2">Uncharacterized protein</fullName>
    </submittedName>
</protein>
<comment type="caution">
    <text evidence="2">The sequence shown here is derived from an EMBL/GenBank/DDBJ whole genome shotgun (WGS) entry which is preliminary data.</text>
</comment>
<gene>
    <name evidence="2" type="ORF">AOC33_05270</name>
</gene>
<reference evidence="2 3" key="1">
    <citation type="submission" date="2017-06" db="EMBL/GenBank/DDBJ databases">
        <title>Reclassification of a Polynucleobacter cosmopolitanus strain isolated from tropical Lake Victoria as Polynucleobacter victoriensis comb. nov.</title>
        <authorList>
            <person name="Hahn M.W."/>
        </authorList>
    </citation>
    <scope>NUCLEOTIDE SEQUENCE [LARGE SCALE GENOMIC DNA]</scope>
    <source>
        <strain evidence="2 3">MWH-MoIso2</strain>
    </source>
</reference>
<evidence type="ECO:0000313" key="2">
    <source>
        <dbReference type="EMBL" id="OXL16465.1"/>
    </source>
</evidence>
<proteinExistence type="predicted"/>
<feature type="transmembrane region" description="Helical" evidence="1">
    <location>
        <begin position="62"/>
        <end position="81"/>
    </location>
</feature>
<feature type="transmembrane region" description="Helical" evidence="1">
    <location>
        <begin position="87"/>
        <end position="107"/>
    </location>
</feature>
<feature type="transmembrane region" description="Helical" evidence="1">
    <location>
        <begin position="37"/>
        <end position="55"/>
    </location>
</feature>
<evidence type="ECO:0000256" key="1">
    <source>
        <dbReference type="SAM" id="Phobius"/>
    </source>
</evidence>
<evidence type="ECO:0000313" key="3">
    <source>
        <dbReference type="Proteomes" id="UP000215188"/>
    </source>
</evidence>
<keyword evidence="3" id="KW-1185">Reference proteome</keyword>